<dbReference type="GO" id="GO:0006355">
    <property type="term" value="P:regulation of DNA-templated transcription"/>
    <property type="evidence" value="ECO:0007669"/>
    <property type="project" value="InterPro"/>
</dbReference>
<name>A0A245ZDS7_9SPHN</name>
<dbReference type="AlphaFoldDB" id="A0A245ZDS7"/>
<protein>
    <submittedName>
        <fullName evidence="2">Phage shock protein B</fullName>
    </submittedName>
</protein>
<keyword evidence="1" id="KW-0472">Membrane</keyword>
<proteinExistence type="predicted"/>
<evidence type="ECO:0000313" key="3">
    <source>
        <dbReference type="Proteomes" id="UP000197290"/>
    </source>
</evidence>
<comment type="caution">
    <text evidence="2">The sequence shown here is derived from an EMBL/GenBank/DDBJ whole genome shotgun (WGS) entry which is preliminary data.</text>
</comment>
<dbReference type="InterPro" id="IPR009554">
    <property type="entry name" value="Phageshock_PspB"/>
</dbReference>
<accession>A0A245ZDS7</accession>
<dbReference type="EMBL" id="NBBI01000008">
    <property type="protein sequence ID" value="OWK27900.1"/>
    <property type="molecule type" value="Genomic_DNA"/>
</dbReference>
<organism evidence="2 3">
    <name type="scientific">Sphingomonas dokdonensis</name>
    <dbReference type="NCBI Taxonomy" id="344880"/>
    <lineage>
        <taxon>Bacteria</taxon>
        <taxon>Pseudomonadati</taxon>
        <taxon>Pseudomonadota</taxon>
        <taxon>Alphaproteobacteria</taxon>
        <taxon>Sphingomonadales</taxon>
        <taxon>Sphingomonadaceae</taxon>
        <taxon>Sphingomonas</taxon>
    </lineage>
</organism>
<dbReference type="NCBIfam" id="TIGR02976">
    <property type="entry name" value="phageshock_pspB"/>
    <property type="match status" value="1"/>
</dbReference>
<feature type="transmembrane region" description="Helical" evidence="1">
    <location>
        <begin position="6"/>
        <end position="26"/>
    </location>
</feature>
<dbReference type="OrthoDB" id="7365677at2"/>
<sequence length="95" mass="10954">MEDIFVPLIAITSIFIGLPWLIMHYVTKWKQAPGSMTTEDEALLDELHLLAKRLEDRVNTVERIVAADNPDFRPGLADYRSAPDYRLEDRIQGRN</sequence>
<gene>
    <name evidence="2" type="ORF">SPDO_29830</name>
</gene>
<evidence type="ECO:0000313" key="2">
    <source>
        <dbReference type="EMBL" id="OWK27900.1"/>
    </source>
</evidence>
<dbReference type="Proteomes" id="UP000197290">
    <property type="component" value="Unassembled WGS sequence"/>
</dbReference>
<dbReference type="GO" id="GO:0009271">
    <property type="term" value="P:phage shock"/>
    <property type="evidence" value="ECO:0007669"/>
    <property type="project" value="InterPro"/>
</dbReference>
<keyword evidence="3" id="KW-1185">Reference proteome</keyword>
<evidence type="ECO:0000256" key="1">
    <source>
        <dbReference type="SAM" id="Phobius"/>
    </source>
</evidence>
<reference evidence="2 3" key="1">
    <citation type="submission" date="2017-03" db="EMBL/GenBank/DDBJ databases">
        <title>Genome sequence of Sphingomonas dokdonensis DSM 21029.</title>
        <authorList>
            <person name="Poehlein A."/>
            <person name="Wuebbeler J.H."/>
            <person name="Steinbuechel A."/>
            <person name="Daniel R."/>
        </authorList>
    </citation>
    <scope>NUCLEOTIDE SEQUENCE [LARGE SCALE GENOMIC DNA]</scope>
    <source>
        <strain evidence="2 3">DSM 21029</strain>
    </source>
</reference>
<keyword evidence="1" id="KW-0812">Transmembrane</keyword>
<keyword evidence="1" id="KW-1133">Transmembrane helix</keyword>
<dbReference type="RefSeq" id="WP_088368309.1">
    <property type="nucleotide sequence ID" value="NZ_NBBI01000008.1"/>
</dbReference>
<dbReference type="Pfam" id="PF06667">
    <property type="entry name" value="PspB"/>
    <property type="match status" value="1"/>
</dbReference>